<reference evidence="1" key="1">
    <citation type="submission" date="2025-08" db="UniProtKB">
        <authorList>
            <consortium name="Ensembl"/>
        </authorList>
    </citation>
    <scope>IDENTIFICATION</scope>
</reference>
<keyword evidence="2" id="KW-1185">Reference proteome</keyword>
<accession>A0A3Q2PGL0</accession>
<organism evidence="1 2">
    <name type="scientific">Fundulus heteroclitus</name>
    <name type="common">Killifish</name>
    <name type="synonym">Mummichog</name>
    <dbReference type="NCBI Taxonomy" id="8078"/>
    <lineage>
        <taxon>Eukaryota</taxon>
        <taxon>Metazoa</taxon>
        <taxon>Chordata</taxon>
        <taxon>Craniata</taxon>
        <taxon>Vertebrata</taxon>
        <taxon>Euteleostomi</taxon>
        <taxon>Actinopterygii</taxon>
        <taxon>Neopterygii</taxon>
        <taxon>Teleostei</taxon>
        <taxon>Neoteleostei</taxon>
        <taxon>Acanthomorphata</taxon>
        <taxon>Ovalentaria</taxon>
        <taxon>Atherinomorphae</taxon>
        <taxon>Cyprinodontiformes</taxon>
        <taxon>Fundulidae</taxon>
        <taxon>Fundulus</taxon>
    </lineage>
</organism>
<evidence type="ECO:0000313" key="1">
    <source>
        <dbReference type="Ensembl" id="ENSFHEP00000011749.1"/>
    </source>
</evidence>
<protein>
    <submittedName>
        <fullName evidence="1">Uncharacterized protein</fullName>
    </submittedName>
</protein>
<proteinExistence type="predicted"/>
<dbReference type="Proteomes" id="UP000265000">
    <property type="component" value="Unplaced"/>
</dbReference>
<dbReference type="Ensembl" id="ENSFHET00000018835.1">
    <property type="protein sequence ID" value="ENSFHEP00000011749.1"/>
    <property type="gene ID" value="ENSFHEG00000013191.1"/>
</dbReference>
<reference evidence="1" key="2">
    <citation type="submission" date="2025-09" db="UniProtKB">
        <authorList>
            <consortium name="Ensembl"/>
        </authorList>
    </citation>
    <scope>IDENTIFICATION</scope>
</reference>
<sequence>MEGRTGSVLPLYVNKCPPPHPPPCDGLIMATADTFPPWLTSLCSIKGILYLFCAFCVSALSSLSPSGWRQMSVHTEGVFLSTVASCMLSMRDCCKAINNADDCPLWLYALSGGVNAVLSTTQKTNQNKKLNCFI</sequence>
<evidence type="ECO:0000313" key="2">
    <source>
        <dbReference type="Proteomes" id="UP000265000"/>
    </source>
</evidence>
<name>A0A3Q2PGL0_FUNHE</name>
<dbReference type="AlphaFoldDB" id="A0A3Q2PGL0"/>